<evidence type="ECO:0000313" key="3">
    <source>
        <dbReference type="Proteomes" id="UP000784294"/>
    </source>
</evidence>
<accession>A0A448XMG8</accession>
<protein>
    <submittedName>
        <fullName evidence="2">Uncharacterized protein</fullName>
    </submittedName>
</protein>
<evidence type="ECO:0000256" key="1">
    <source>
        <dbReference type="SAM" id="MobiDB-lite"/>
    </source>
</evidence>
<feature type="region of interest" description="Disordered" evidence="1">
    <location>
        <begin position="1"/>
        <end position="22"/>
    </location>
</feature>
<name>A0A448XMG8_9PLAT</name>
<proteinExistence type="predicted"/>
<comment type="caution">
    <text evidence="2">The sequence shown here is derived from an EMBL/GenBank/DDBJ whole genome shotgun (WGS) entry which is preliminary data.</text>
</comment>
<gene>
    <name evidence="2" type="ORF">PXEA_LOCUS33644</name>
</gene>
<evidence type="ECO:0000313" key="2">
    <source>
        <dbReference type="EMBL" id="VEL40204.1"/>
    </source>
</evidence>
<feature type="non-terminal residue" evidence="2">
    <location>
        <position position="171"/>
    </location>
</feature>
<keyword evidence="3" id="KW-1185">Reference proteome</keyword>
<dbReference type="Proteomes" id="UP000784294">
    <property type="component" value="Unassembled WGS sequence"/>
</dbReference>
<feature type="compositionally biased region" description="Polar residues" evidence="1">
    <location>
        <begin position="12"/>
        <end position="22"/>
    </location>
</feature>
<dbReference type="AlphaFoldDB" id="A0A448XMG8"/>
<organism evidence="2 3">
    <name type="scientific">Protopolystoma xenopodis</name>
    <dbReference type="NCBI Taxonomy" id="117903"/>
    <lineage>
        <taxon>Eukaryota</taxon>
        <taxon>Metazoa</taxon>
        <taxon>Spiralia</taxon>
        <taxon>Lophotrochozoa</taxon>
        <taxon>Platyhelminthes</taxon>
        <taxon>Monogenea</taxon>
        <taxon>Polyopisthocotylea</taxon>
        <taxon>Polystomatidea</taxon>
        <taxon>Polystomatidae</taxon>
        <taxon>Protopolystoma</taxon>
    </lineage>
</organism>
<reference evidence="2" key="1">
    <citation type="submission" date="2018-11" db="EMBL/GenBank/DDBJ databases">
        <authorList>
            <consortium name="Pathogen Informatics"/>
        </authorList>
    </citation>
    <scope>NUCLEOTIDE SEQUENCE</scope>
</reference>
<dbReference type="EMBL" id="CAAALY010264038">
    <property type="protein sequence ID" value="VEL40204.1"/>
    <property type="molecule type" value="Genomic_DNA"/>
</dbReference>
<sequence>MQGHPILKAVSLPTQATTEQTGSENVRLFDDTAEAQTTNSSDEPLVLQRLRPHPIYLANDALSTLLLVFASPRPPIHDNAFIPVPVSSLSTVKFSYLPVSFSSIHPVAANSAIDSALLSNGPMKSKAVDQPGSSSVANIQLFDLDDEGPSGLPGSNEINWSSGLLHVWLIQ</sequence>